<protein>
    <submittedName>
        <fullName evidence="26">Peptidylglycine monooxygenase</fullName>
    </submittedName>
</protein>
<evidence type="ECO:0000259" key="23">
    <source>
        <dbReference type="Pfam" id="PF03712"/>
    </source>
</evidence>
<dbReference type="OrthoDB" id="10044505at2759"/>
<dbReference type="InterPro" id="IPR024548">
    <property type="entry name" value="Cu2_monoox_C"/>
</dbReference>
<evidence type="ECO:0000256" key="8">
    <source>
        <dbReference type="ARBA" id="ARBA00023008"/>
    </source>
</evidence>
<dbReference type="InterPro" id="IPR011042">
    <property type="entry name" value="6-blade_b-propeller_TolB-like"/>
</dbReference>
<dbReference type="Proteomes" id="UP000267096">
    <property type="component" value="Unassembled WGS sequence"/>
</dbReference>
<comment type="catalytic activity">
    <reaction evidence="14">
        <text>a [peptide]-C-terminal glycine + 2 L-ascorbate + O2 = a [peptide]-C-terminal (2S)-2-hydroxyglycine + 2 monodehydro-L-ascorbate radical + H2O</text>
        <dbReference type="Rhea" id="RHEA:21452"/>
        <dbReference type="Rhea" id="RHEA-COMP:13486"/>
        <dbReference type="Rhea" id="RHEA-COMP:15321"/>
        <dbReference type="ChEBI" id="CHEBI:15377"/>
        <dbReference type="ChEBI" id="CHEBI:15379"/>
        <dbReference type="ChEBI" id="CHEBI:38290"/>
        <dbReference type="ChEBI" id="CHEBI:59513"/>
        <dbReference type="ChEBI" id="CHEBI:137000"/>
        <dbReference type="ChEBI" id="CHEBI:142768"/>
        <dbReference type="EC" id="1.14.17.3"/>
    </reaction>
</comment>
<evidence type="ECO:0000256" key="16">
    <source>
        <dbReference type="PIRSR" id="PIRSR600720-2"/>
    </source>
</evidence>
<gene>
    <name evidence="24" type="ORF">ASIM_LOCUS12994</name>
</gene>
<evidence type="ECO:0000256" key="21">
    <source>
        <dbReference type="SAM" id="SignalP"/>
    </source>
</evidence>
<evidence type="ECO:0000256" key="18">
    <source>
        <dbReference type="PROSITE-ProRule" id="PRU00504"/>
    </source>
</evidence>
<dbReference type="PROSITE" id="PS00085">
    <property type="entry name" value="CU2_MONOOXYGENASE_2"/>
    <property type="match status" value="1"/>
</dbReference>
<feature type="binding site" evidence="15">
    <location>
        <position position="602"/>
    </location>
    <ligand>
        <name>a protein</name>
        <dbReference type="ChEBI" id="CHEBI:16541"/>
    </ligand>
    <ligandPart>
        <name>C-terminal Xaa-(2S)-2-hydroxyglycine residue</name>
        <dbReference type="ChEBI" id="CHEBI:142768"/>
    </ligandPart>
</feature>
<feature type="binding site" evidence="16">
    <location>
        <position position="209"/>
    </location>
    <ligand>
        <name>Cu(2+)</name>
        <dbReference type="ChEBI" id="CHEBI:29036"/>
        <label>1</label>
        <note>catalytic</note>
    </ligand>
</feature>
<evidence type="ECO:0000256" key="10">
    <source>
        <dbReference type="ARBA" id="ARBA00023157"/>
    </source>
</evidence>
<organism evidence="26">
    <name type="scientific">Anisakis simplex</name>
    <name type="common">Herring worm</name>
    <dbReference type="NCBI Taxonomy" id="6269"/>
    <lineage>
        <taxon>Eukaryota</taxon>
        <taxon>Metazoa</taxon>
        <taxon>Ecdysozoa</taxon>
        <taxon>Nematoda</taxon>
        <taxon>Chromadorea</taxon>
        <taxon>Rhabditida</taxon>
        <taxon>Spirurina</taxon>
        <taxon>Ascaridomorpha</taxon>
        <taxon>Ascaridoidea</taxon>
        <taxon>Anisakidae</taxon>
        <taxon>Anisakis</taxon>
        <taxon>Anisakis simplex complex</taxon>
    </lineage>
</organism>
<evidence type="ECO:0000313" key="25">
    <source>
        <dbReference type="Proteomes" id="UP000267096"/>
    </source>
</evidence>
<keyword evidence="20" id="KW-0812">Transmembrane</keyword>
<keyword evidence="10 17" id="KW-1015">Disulfide bond</keyword>
<dbReference type="InterPro" id="IPR000720">
    <property type="entry name" value="PHM/PAL"/>
</dbReference>
<dbReference type="InterPro" id="IPR000323">
    <property type="entry name" value="Cu2_ascorb_mOase_N"/>
</dbReference>
<dbReference type="CDD" id="cd14958">
    <property type="entry name" value="NHL_PAL_like"/>
    <property type="match status" value="1"/>
</dbReference>
<dbReference type="InterPro" id="IPR001258">
    <property type="entry name" value="NHL_repeat"/>
</dbReference>
<dbReference type="PANTHER" id="PTHR10680:SF14">
    <property type="entry name" value="PEPTIDYL-GLYCINE ALPHA-AMIDATING MONOOXYGENASE"/>
    <property type="match status" value="1"/>
</dbReference>
<feature type="domain" description="Copper type II ascorbate-dependent monooxygenase C-terminal" evidence="23">
    <location>
        <begin position="167"/>
        <end position="274"/>
    </location>
</feature>
<keyword evidence="20" id="KW-0472">Membrane</keyword>
<dbReference type="PANTHER" id="PTHR10680">
    <property type="entry name" value="PEPTIDYL-GLYCINE ALPHA-AMIDATING MONOOXYGENASE"/>
    <property type="match status" value="1"/>
</dbReference>
<dbReference type="PROSITE" id="PS51125">
    <property type="entry name" value="NHL"/>
    <property type="match status" value="1"/>
</dbReference>
<dbReference type="Pfam" id="PF01082">
    <property type="entry name" value="Cu2_monooxygen"/>
    <property type="match status" value="1"/>
</dbReference>
<feature type="binding site" evidence="16">
    <location>
        <position position="586"/>
    </location>
    <ligand>
        <name>Zn(2+)</name>
        <dbReference type="ChEBI" id="CHEBI:29105"/>
        <note>catalytic</note>
    </ligand>
</feature>
<evidence type="ECO:0000259" key="22">
    <source>
        <dbReference type="Pfam" id="PF01082"/>
    </source>
</evidence>
<dbReference type="GO" id="GO:0016020">
    <property type="term" value="C:membrane"/>
    <property type="evidence" value="ECO:0007669"/>
    <property type="project" value="InterPro"/>
</dbReference>
<comment type="catalytic activity">
    <reaction evidence="1">
        <text>a [peptide]-C-terminal (2S)-2-hydroxyglycine = a [peptide]-C-terminal amide + glyoxylate</text>
        <dbReference type="Rhea" id="RHEA:20924"/>
        <dbReference type="Rhea" id="RHEA-COMP:13485"/>
        <dbReference type="Rhea" id="RHEA-COMP:15321"/>
        <dbReference type="ChEBI" id="CHEBI:36655"/>
        <dbReference type="ChEBI" id="CHEBI:137001"/>
        <dbReference type="ChEBI" id="CHEBI:142768"/>
        <dbReference type="EC" id="4.3.2.5"/>
    </reaction>
</comment>
<dbReference type="Pfam" id="PF01436">
    <property type="entry name" value="NHL"/>
    <property type="match status" value="1"/>
</dbReference>
<evidence type="ECO:0000256" key="17">
    <source>
        <dbReference type="PIRSR" id="PIRSR600720-3"/>
    </source>
</evidence>
<feature type="binding site" evidence="16">
    <location>
        <position position="411"/>
    </location>
    <ligand>
        <name>Ca(2+)</name>
        <dbReference type="ChEBI" id="CHEBI:29108"/>
        <note>structural</note>
    </ligand>
</feature>
<keyword evidence="25" id="KW-1185">Reference proteome</keyword>
<keyword evidence="12" id="KW-0456">Lyase</keyword>
<dbReference type="EMBL" id="UYRR01031291">
    <property type="protein sequence ID" value="VDK48630.1"/>
    <property type="molecule type" value="Genomic_DNA"/>
</dbReference>
<keyword evidence="9" id="KW-0503">Monooxygenase</keyword>
<sequence length="824" mass="92345">MRVAFTSVLFFVLFIVRRTLSLSVPRRPQQTRQVTIQMNGYSPDIDDDYVAISMMAEPGYIVRFEPFAQADRVHHILLYGCDQPAMNAKFWKGPQTCRGSAHILYAWARNAPDLRLPAGVAFAVGHPSDTIRSFVLQVHYAHPFVGKLMDYSGVTMHMIDETPQYLAAVLLFVSGSPIPPGYAHYQTNMSCVYRGTTDLHPFAFRTHTHGMGRVVSAFYKHDGQWTMIGKRNPQWPQLFQMINTNLTISPRDLMAATCVFDSSQQKKVVQMGLQRISVISYEAFKHGILIYSKIPIEPCKTWQGIAYLEFIRSMLIVVDFRNTGADEMCNFYMMFYWDAAVPDPFPYGAACPMQEEGNIVNQEYPADGVSLLPPHPEWEHKALQTGKPFGFTDGIYAKSIGDSKLGQVSGLAFDPYGNLVVFHRASHFWDQSTFDYANVLQDRSPITEDTILLVKPDESGESLTLVASYGANEFYLPHGIFVDTNNDYFTTDVGSHQVIKWRLSNGKLQKQFALGEQFVPGSDHKHFCKPTAVTTLQDGSIFVADGYCNSRVLKFDKDGRFLTKWGEPSYGNQPGSPALGLFTIVHDITTNNDGSLLYVSDRENARIQIFRTTGQPMGQISNPINTTLFSTVYSAHYFDDSVYFVPGEARYDLGLRVFSAHAESARVQFSFEPVLHKLERPHVLRASPDGRFIYVADLGNDMGGTLFQFSYQRDSAGKSVSNRLSASKTGMMSSGVSSGSLVNPHSRSTMIIGSMTATVVLIALLFLYRRYRANQLNGKRTSILDRAGFKPLRTDDPDSSDEDSDEDDTIITRTTTTNKFGGRF</sequence>
<dbReference type="GO" id="GO:0005576">
    <property type="term" value="C:extracellular region"/>
    <property type="evidence" value="ECO:0007669"/>
    <property type="project" value="TreeGrafter"/>
</dbReference>
<feature type="disulfide bond" evidence="17">
    <location>
        <begin position="81"/>
        <end position="97"/>
    </location>
</feature>
<dbReference type="WBParaSite" id="ASIM_0001356601-mRNA-1">
    <property type="protein sequence ID" value="ASIM_0001356601-mRNA-1"/>
    <property type="gene ID" value="ASIM_0001356601"/>
</dbReference>
<reference evidence="26" key="1">
    <citation type="submission" date="2017-02" db="UniProtKB">
        <authorList>
            <consortium name="WormBaseParasite"/>
        </authorList>
    </citation>
    <scope>IDENTIFICATION</scope>
</reference>
<dbReference type="Gene3D" id="2.120.10.30">
    <property type="entry name" value="TolB, C-terminal domain"/>
    <property type="match status" value="1"/>
</dbReference>
<keyword evidence="7" id="KW-0560">Oxidoreductase</keyword>
<feature type="chain" id="PRO_5043121140" evidence="21">
    <location>
        <begin position="22"/>
        <end position="824"/>
    </location>
</feature>
<dbReference type="InterPro" id="IPR008977">
    <property type="entry name" value="PHM/PNGase_F_dom_sf"/>
</dbReference>
<dbReference type="AlphaFoldDB" id="A0A0M3JYN3"/>
<evidence type="ECO:0000256" key="1">
    <source>
        <dbReference type="ARBA" id="ARBA00000686"/>
    </source>
</evidence>
<feature type="binding site" evidence="16">
    <location>
        <position position="75"/>
    </location>
    <ligand>
        <name>Cu(2+)</name>
        <dbReference type="ChEBI" id="CHEBI:29036"/>
        <label>1</label>
        <note>catalytic</note>
    </ligand>
</feature>
<feature type="binding site" evidence="16">
    <location>
        <position position="139"/>
    </location>
    <ligand>
        <name>Cu(2+)</name>
        <dbReference type="ChEBI" id="CHEBI:29036"/>
        <label>1</label>
        <note>catalytic</note>
    </ligand>
</feature>
<dbReference type="InterPro" id="IPR014783">
    <property type="entry name" value="Cu2_ascorb_mOase_CS-2"/>
</dbReference>
<evidence type="ECO:0000256" key="2">
    <source>
        <dbReference type="ARBA" id="ARBA00006026"/>
    </source>
</evidence>
<feature type="signal peptide" evidence="21">
    <location>
        <begin position="1"/>
        <end position="21"/>
    </location>
</feature>
<evidence type="ECO:0000256" key="9">
    <source>
        <dbReference type="ARBA" id="ARBA00023033"/>
    </source>
</evidence>
<keyword evidence="4 16" id="KW-0479">Metal-binding</keyword>
<dbReference type="SUPFAM" id="SSF63829">
    <property type="entry name" value="Calcium-dependent phosphotriesterase"/>
    <property type="match status" value="1"/>
</dbReference>
<dbReference type="Pfam" id="PF03712">
    <property type="entry name" value="Cu2_monoox_C"/>
    <property type="match status" value="1"/>
</dbReference>
<keyword evidence="6" id="KW-0677">Repeat</keyword>
<feature type="binding site" evidence="16">
    <location>
        <position position="207"/>
    </location>
    <ligand>
        <name>Cu(2+)</name>
        <dbReference type="ChEBI" id="CHEBI:29036"/>
        <label>1</label>
        <note>catalytic</note>
    </ligand>
</feature>
<keyword evidence="20" id="KW-1133">Transmembrane helix</keyword>
<comment type="cofactor">
    <cofactor evidence="16">
        <name>Zn(2+)</name>
        <dbReference type="ChEBI" id="CHEBI:29105"/>
    </cofactor>
    <text evidence="16">Binds one Zn(2+) ion per subunit.</text>
</comment>
<accession>A0A0M3JYN3</accession>
<feature type="binding site" evidence="16">
    <location>
        <position position="74"/>
    </location>
    <ligand>
        <name>Cu(2+)</name>
        <dbReference type="ChEBI" id="CHEBI:29036"/>
        <label>1</label>
        <note>catalytic</note>
    </ligand>
</feature>
<comment type="similarity">
    <text evidence="2">In the C-terminal section; belongs to the peptidyl-alpha-hydroxyglycine alpha-amidating lyase family.</text>
</comment>
<name>A0A0M3JYN3_ANISI</name>
<dbReference type="GO" id="GO:0005507">
    <property type="term" value="F:copper ion binding"/>
    <property type="evidence" value="ECO:0007669"/>
    <property type="project" value="InterPro"/>
</dbReference>
<feature type="domain" description="Copper type II ascorbate-dependent monooxygenase N-terminal" evidence="22">
    <location>
        <begin position="54"/>
        <end position="143"/>
    </location>
</feature>
<dbReference type="GO" id="GO:0004598">
    <property type="term" value="F:peptidylamidoglycolate lyase activity"/>
    <property type="evidence" value="ECO:0007669"/>
    <property type="project" value="UniProtKB-EC"/>
</dbReference>
<dbReference type="Gene3D" id="2.60.120.230">
    <property type="match status" value="1"/>
</dbReference>
<evidence type="ECO:0000313" key="26">
    <source>
        <dbReference type="WBParaSite" id="ASIM_0001356601-mRNA-1"/>
    </source>
</evidence>
<feature type="binding site" evidence="16">
    <location>
        <position position="478"/>
    </location>
    <ligand>
        <name>Zn(2+)</name>
        <dbReference type="ChEBI" id="CHEBI:29105"/>
        <note>catalytic</note>
    </ligand>
</feature>
<evidence type="ECO:0000256" key="13">
    <source>
        <dbReference type="ARBA" id="ARBA00023268"/>
    </source>
</evidence>
<keyword evidence="8 16" id="KW-0186">Copper</keyword>
<dbReference type="Gene3D" id="2.60.120.310">
    <property type="entry name" value="Copper type II, ascorbate-dependent monooxygenase, N-terminal domain"/>
    <property type="match status" value="1"/>
</dbReference>
<keyword evidence="13" id="KW-0511">Multifunctional enzyme</keyword>
<proteinExistence type="inferred from homology"/>
<feature type="disulfide bond" evidence="17">
    <location>
        <begin position="528"/>
        <end position="548"/>
    </location>
</feature>
<feature type="transmembrane region" description="Helical" evidence="20">
    <location>
        <begin position="750"/>
        <end position="768"/>
    </location>
</feature>
<evidence type="ECO:0000256" key="5">
    <source>
        <dbReference type="ARBA" id="ARBA00022729"/>
    </source>
</evidence>
<dbReference type="InterPro" id="IPR036939">
    <property type="entry name" value="Cu2_ascorb_mOase_N_sf"/>
</dbReference>
<feature type="region of interest" description="Disordered" evidence="19">
    <location>
        <begin position="789"/>
        <end position="810"/>
    </location>
</feature>
<feature type="compositionally biased region" description="Acidic residues" evidence="19">
    <location>
        <begin position="797"/>
        <end position="809"/>
    </location>
</feature>
<evidence type="ECO:0000256" key="15">
    <source>
        <dbReference type="PIRSR" id="PIRSR600720-1"/>
    </source>
</evidence>
<evidence type="ECO:0000256" key="6">
    <source>
        <dbReference type="ARBA" id="ARBA00022737"/>
    </source>
</evidence>
<evidence type="ECO:0000256" key="3">
    <source>
        <dbReference type="ARBA" id="ARBA00010263"/>
    </source>
</evidence>
<dbReference type="GO" id="GO:0006518">
    <property type="term" value="P:peptide metabolic process"/>
    <property type="evidence" value="ECO:0007669"/>
    <property type="project" value="InterPro"/>
</dbReference>
<evidence type="ECO:0000256" key="20">
    <source>
        <dbReference type="SAM" id="Phobius"/>
    </source>
</evidence>
<dbReference type="InterPro" id="IPR014784">
    <property type="entry name" value="Cu2_ascorb_mOase-like_C"/>
</dbReference>
<keyword evidence="16" id="KW-0106">Calcium</keyword>
<evidence type="ECO:0000256" key="19">
    <source>
        <dbReference type="SAM" id="MobiDB-lite"/>
    </source>
</evidence>
<evidence type="ECO:0000313" key="24">
    <source>
        <dbReference type="EMBL" id="VDK48630.1"/>
    </source>
</evidence>
<reference evidence="24 25" key="2">
    <citation type="submission" date="2018-11" db="EMBL/GenBank/DDBJ databases">
        <authorList>
            <consortium name="Pathogen Informatics"/>
        </authorList>
    </citation>
    <scope>NUCLEOTIDE SEQUENCE [LARGE SCALE GENOMIC DNA]</scope>
</reference>
<feature type="binding site" evidence="15">
    <location>
        <position position="424"/>
    </location>
    <ligand>
        <name>a protein</name>
        <dbReference type="ChEBI" id="CHEBI:16541"/>
    </ligand>
    <ligandPart>
        <name>C-terminal Xaa-(2S)-2-hydroxyglycine residue</name>
        <dbReference type="ChEBI" id="CHEBI:142768"/>
    </ligandPart>
</feature>
<comment type="cofactor">
    <cofactor evidence="16">
        <name>Cu(2+)</name>
        <dbReference type="ChEBI" id="CHEBI:29036"/>
    </cofactor>
    <text evidence="16">Binds 2 Cu(2+) ions per subunit.</text>
</comment>
<keyword evidence="5 21" id="KW-0732">Signal</keyword>
<evidence type="ECO:0000256" key="11">
    <source>
        <dbReference type="ARBA" id="ARBA00023180"/>
    </source>
</evidence>
<feature type="binding site" evidence="15">
    <location>
        <position position="547"/>
    </location>
    <ligand>
        <name>a protein</name>
        <dbReference type="ChEBI" id="CHEBI:16541"/>
    </ligand>
    <ligandPart>
        <name>C-terminal Xaa-(2S)-2-hydroxyglycine residue</name>
        <dbReference type="ChEBI" id="CHEBI:142768"/>
    </ligandPart>
</feature>
<dbReference type="SUPFAM" id="SSF49742">
    <property type="entry name" value="PHM/PNGase F"/>
    <property type="match status" value="2"/>
</dbReference>
<evidence type="ECO:0000256" key="12">
    <source>
        <dbReference type="ARBA" id="ARBA00023239"/>
    </source>
</evidence>
<feature type="binding site" evidence="16">
    <location>
        <position position="682"/>
    </location>
    <ligand>
        <name>Zn(2+)</name>
        <dbReference type="ChEBI" id="CHEBI:29105"/>
        <note>catalytic</note>
    </ligand>
</feature>
<evidence type="ECO:0000256" key="7">
    <source>
        <dbReference type="ARBA" id="ARBA00023002"/>
    </source>
</evidence>
<evidence type="ECO:0000256" key="4">
    <source>
        <dbReference type="ARBA" id="ARBA00022723"/>
    </source>
</evidence>
<dbReference type="PRINTS" id="PR00790">
    <property type="entry name" value="PAMONOXGNASE"/>
</dbReference>
<feature type="repeat" description="NHL" evidence="18">
    <location>
        <begin position="519"/>
        <end position="558"/>
    </location>
</feature>
<evidence type="ECO:0000256" key="14">
    <source>
        <dbReference type="ARBA" id="ARBA00048431"/>
    </source>
</evidence>
<dbReference type="GO" id="GO:0004504">
    <property type="term" value="F:peptidylglycine monooxygenase activity"/>
    <property type="evidence" value="ECO:0007669"/>
    <property type="project" value="UniProtKB-EC"/>
</dbReference>
<comment type="similarity">
    <text evidence="3">In the N-terminal section; belongs to the copper type II ascorbate-dependent monooxygenase family.</text>
</comment>
<keyword evidence="11" id="KW-0325">Glycoprotein</keyword>
<keyword evidence="16" id="KW-0862">Zinc</keyword>